<protein>
    <submittedName>
        <fullName evidence="1">Uncharacterized protein</fullName>
    </submittedName>
</protein>
<keyword evidence="2" id="KW-1185">Reference proteome</keyword>
<sequence precursor="true">MSFVLVAGGLESLDDFRYRWDEMICHSPSKETGIPCSAV</sequence>
<dbReference type="KEGG" id="rlc:K227x_23780"/>
<evidence type="ECO:0000313" key="1">
    <source>
        <dbReference type="EMBL" id="QDT03992.1"/>
    </source>
</evidence>
<reference evidence="1 2" key="1">
    <citation type="submission" date="2019-02" db="EMBL/GenBank/DDBJ databases">
        <title>Deep-cultivation of Planctomycetes and their phenomic and genomic characterization uncovers novel biology.</title>
        <authorList>
            <person name="Wiegand S."/>
            <person name="Jogler M."/>
            <person name="Boedeker C."/>
            <person name="Pinto D."/>
            <person name="Vollmers J."/>
            <person name="Rivas-Marin E."/>
            <person name="Kohn T."/>
            <person name="Peeters S.H."/>
            <person name="Heuer A."/>
            <person name="Rast P."/>
            <person name="Oberbeckmann S."/>
            <person name="Bunk B."/>
            <person name="Jeske O."/>
            <person name="Meyerdierks A."/>
            <person name="Storesund J.E."/>
            <person name="Kallscheuer N."/>
            <person name="Luecker S."/>
            <person name="Lage O.M."/>
            <person name="Pohl T."/>
            <person name="Merkel B.J."/>
            <person name="Hornburger P."/>
            <person name="Mueller R.-W."/>
            <person name="Bruemmer F."/>
            <person name="Labrenz M."/>
            <person name="Spormann A.M."/>
            <person name="Op den Camp H."/>
            <person name="Overmann J."/>
            <person name="Amann R."/>
            <person name="Jetten M.S.M."/>
            <person name="Mascher T."/>
            <person name="Medema M.H."/>
            <person name="Devos D.P."/>
            <person name="Kaster A.-K."/>
            <person name="Ovreas L."/>
            <person name="Rohde M."/>
            <person name="Galperin M.Y."/>
            <person name="Jogler C."/>
        </authorList>
    </citation>
    <scope>NUCLEOTIDE SEQUENCE [LARGE SCALE GENOMIC DNA]</scope>
    <source>
        <strain evidence="1 2">K22_7</strain>
    </source>
</reference>
<name>A0A517NA37_9BACT</name>
<proteinExistence type="predicted"/>
<evidence type="ECO:0000313" key="2">
    <source>
        <dbReference type="Proteomes" id="UP000318538"/>
    </source>
</evidence>
<dbReference type="AlphaFoldDB" id="A0A517NA37"/>
<organism evidence="1 2">
    <name type="scientific">Rubripirellula lacrimiformis</name>
    <dbReference type="NCBI Taxonomy" id="1930273"/>
    <lineage>
        <taxon>Bacteria</taxon>
        <taxon>Pseudomonadati</taxon>
        <taxon>Planctomycetota</taxon>
        <taxon>Planctomycetia</taxon>
        <taxon>Pirellulales</taxon>
        <taxon>Pirellulaceae</taxon>
        <taxon>Rubripirellula</taxon>
    </lineage>
</organism>
<gene>
    <name evidence="1" type="ORF">K227x_23780</name>
</gene>
<accession>A0A517NA37</accession>
<dbReference type="Proteomes" id="UP000318538">
    <property type="component" value="Chromosome"/>
</dbReference>
<dbReference type="EMBL" id="CP036525">
    <property type="protein sequence ID" value="QDT03992.1"/>
    <property type="molecule type" value="Genomic_DNA"/>
</dbReference>